<gene>
    <name evidence="1" type="ORF">Tci_903695</name>
</gene>
<sequence>FSFTEKPDLVKKEFVQHFGERFSKPHERRANFDMSFPKMLTDEQKDDLERDVSLDEVKRAVWDCGTDKSPDFRLISLIGCIHKIIGKIMAKRLVVVLGDIVSEEQSAFIANR</sequence>
<dbReference type="AlphaFoldDB" id="A0A699VED0"/>
<evidence type="ECO:0000313" key="1">
    <source>
        <dbReference type="EMBL" id="GFD31726.1"/>
    </source>
</evidence>
<dbReference type="EMBL" id="BKCJ011416959">
    <property type="protein sequence ID" value="GFD31726.1"/>
    <property type="molecule type" value="Genomic_DNA"/>
</dbReference>
<organism evidence="1">
    <name type="scientific">Tanacetum cinerariifolium</name>
    <name type="common">Dalmatian daisy</name>
    <name type="synonym">Chrysanthemum cinerariifolium</name>
    <dbReference type="NCBI Taxonomy" id="118510"/>
    <lineage>
        <taxon>Eukaryota</taxon>
        <taxon>Viridiplantae</taxon>
        <taxon>Streptophyta</taxon>
        <taxon>Embryophyta</taxon>
        <taxon>Tracheophyta</taxon>
        <taxon>Spermatophyta</taxon>
        <taxon>Magnoliopsida</taxon>
        <taxon>eudicotyledons</taxon>
        <taxon>Gunneridae</taxon>
        <taxon>Pentapetalae</taxon>
        <taxon>asterids</taxon>
        <taxon>campanulids</taxon>
        <taxon>Asterales</taxon>
        <taxon>Asteraceae</taxon>
        <taxon>Asteroideae</taxon>
        <taxon>Anthemideae</taxon>
        <taxon>Anthemidinae</taxon>
        <taxon>Tanacetum</taxon>
    </lineage>
</organism>
<reference evidence="1" key="1">
    <citation type="journal article" date="2019" name="Sci. Rep.">
        <title>Draft genome of Tanacetum cinerariifolium, the natural source of mosquito coil.</title>
        <authorList>
            <person name="Yamashiro T."/>
            <person name="Shiraishi A."/>
            <person name="Satake H."/>
            <person name="Nakayama K."/>
        </authorList>
    </citation>
    <scope>NUCLEOTIDE SEQUENCE</scope>
</reference>
<feature type="non-terminal residue" evidence="1">
    <location>
        <position position="1"/>
    </location>
</feature>
<protein>
    <submittedName>
        <fullName evidence="1">Transposon TX1 putative 149 kDa protein</fullName>
    </submittedName>
</protein>
<comment type="caution">
    <text evidence="1">The sequence shown here is derived from an EMBL/GenBank/DDBJ whole genome shotgun (WGS) entry which is preliminary data.</text>
</comment>
<accession>A0A699VED0</accession>
<proteinExistence type="predicted"/>
<name>A0A699VED0_TANCI</name>